<dbReference type="OrthoDB" id="5590282at2759"/>
<dbReference type="AlphaFoldDB" id="A0A9D4UUF6"/>
<feature type="domain" description="Cyclin C-terminal" evidence="7">
    <location>
        <begin position="190"/>
        <end position="317"/>
    </location>
</feature>
<sequence length="381" mass="42837">MAPSVDCSAASLLCCEDSGCLSDEGEQEREECRLSFNYEGPSALFLGEPEEPHDAEVAISALVEREIFHLPRLDYEEKYQSKVFEAGSRQQAISWLFKVRGFYNFGPLTAALSVNYLDRFLSGNNLPIGKSWMLQLLSVACLSLAAKMEEVDVPLLLDLQVGPDCIFEPRTIQRMELLVLSTLEWRMSSVTPFSYIDYFVSKFDLNGSSRCILFSRVNELVLSTIQELKFVSYRPSSIAVAAVLCAVQELLPLELIKFKGILISMMPTQLHDSTERCFRLMLEIFLSPLQTLKDESSAHSAPRSPIGVLDASFSCDSESTYKSAGSDPSVQISSPAPKKRKLDDYCSAFGSKMIWRDDINDHKKCQILLVSYRLQLWHMVV</sequence>
<evidence type="ECO:0000256" key="3">
    <source>
        <dbReference type="ARBA" id="ARBA00023127"/>
    </source>
</evidence>
<evidence type="ECO:0000256" key="4">
    <source>
        <dbReference type="ARBA" id="ARBA00023306"/>
    </source>
</evidence>
<dbReference type="InterPro" id="IPR036915">
    <property type="entry name" value="Cyclin-like_sf"/>
</dbReference>
<evidence type="ECO:0008006" key="10">
    <source>
        <dbReference type="Google" id="ProtNLM"/>
    </source>
</evidence>
<dbReference type="Pfam" id="PF02984">
    <property type="entry name" value="Cyclin_C"/>
    <property type="match status" value="1"/>
</dbReference>
<dbReference type="SMART" id="SM01332">
    <property type="entry name" value="Cyclin_C"/>
    <property type="match status" value="1"/>
</dbReference>
<gene>
    <name evidence="8" type="ORF">GOP47_0011576</name>
</gene>
<evidence type="ECO:0000256" key="5">
    <source>
        <dbReference type="RuleBase" id="RU000383"/>
    </source>
</evidence>
<comment type="similarity">
    <text evidence="1">Belongs to the cyclin family. Cyclin D subfamily.</text>
</comment>
<keyword evidence="2" id="KW-0132">Cell division</keyword>
<dbReference type="EMBL" id="JABFUD020000011">
    <property type="protein sequence ID" value="KAI5073563.1"/>
    <property type="molecule type" value="Genomic_DNA"/>
</dbReference>
<evidence type="ECO:0000313" key="8">
    <source>
        <dbReference type="EMBL" id="KAI5073563.1"/>
    </source>
</evidence>
<dbReference type="GO" id="GO:0051301">
    <property type="term" value="P:cell division"/>
    <property type="evidence" value="ECO:0007669"/>
    <property type="project" value="UniProtKB-KW"/>
</dbReference>
<evidence type="ECO:0000256" key="1">
    <source>
        <dbReference type="ARBA" id="ARBA00009065"/>
    </source>
</evidence>
<dbReference type="InterPro" id="IPR039361">
    <property type="entry name" value="Cyclin"/>
</dbReference>
<dbReference type="InterPro" id="IPR013763">
    <property type="entry name" value="Cyclin-like_dom"/>
</dbReference>
<dbReference type="InterPro" id="IPR006671">
    <property type="entry name" value="Cyclin_N"/>
</dbReference>
<keyword evidence="4" id="KW-0131">Cell cycle</keyword>
<dbReference type="FunFam" id="1.10.472.10:FF:000060">
    <property type="entry name" value="D6-type cyclin"/>
    <property type="match status" value="1"/>
</dbReference>
<organism evidence="8 9">
    <name type="scientific">Adiantum capillus-veneris</name>
    <name type="common">Maidenhair fern</name>
    <dbReference type="NCBI Taxonomy" id="13818"/>
    <lineage>
        <taxon>Eukaryota</taxon>
        <taxon>Viridiplantae</taxon>
        <taxon>Streptophyta</taxon>
        <taxon>Embryophyta</taxon>
        <taxon>Tracheophyta</taxon>
        <taxon>Polypodiopsida</taxon>
        <taxon>Polypodiidae</taxon>
        <taxon>Polypodiales</taxon>
        <taxon>Pteridineae</taxon>
        <taxon>Pteridaceae</taxon>
        <taxon>Vittarioideae</taxon>
        <taxon>Adiantum</taxon>
    </lineage>
</organism>
<keyword evidence="3 5" id="KW-0195">Cyclin</keyword>
<reference evidence="8" key="1">
    <citation type="submission" date="2021-01" db="EMBL/GenBank/DDBJ databases">
        <title>Adiantum capillus-veneris genome.</title>
        <authorList>
            <person name="Fang Y."/>
            <person name="Liao Q."/>
        </authorList>
    </citation>
    <scope>NUCLEOTIDE SEQUENCE</scope>
    <source>
        <strain evidence="8">H3</strain>
        <tissue evidence="8">Leaf</tissue>
    </source>
</reference>
<comment type="caution">
    <text evidence="8">The sequence shown here is derived from an EMBL/GenBank/DDBJ whole genome shotgun (WGS) entry which is preliminary data.</text>
</comment>
<evidence type="ECO:0000259" key="7">
    <source>
        <dbReference type="SMART" id="SM01332"/>
    </source>
</evidence>
<protein>
    <recommendedName>
        <fullName evidence="10">B-like cyclin</fullName>
    </recommendedName>
</protein>
<dbReference type="PANTHER" id="PTHR10177">
    <property type="entry name" value="CYCLINS"/>
    <property type="match status" value="1"/>
</dbReference>
<proteinExistence type="inferred from homology"/>
<dbReference type="Pfam" id="PF00134">
    <property type="entry name" value="Cyclin_N"/>
    <property type="match status" value="1"/>
</dbReference>
<evidence type="ECO:0000259" key="6">
    <source>
        <dbReference type="SMART" id="SM00385"/>
    </source>
</evidence>
<dbReference type="Gene3D" id="1.10.472.10">
    <property type="entry name" value="Cyclin-like"/>
    <property type="match status" value="2"/>
</dbReference>
<dbReference type="CDD" id="cd20543">
    <property type="entry name" value="CYCLIN_AtCycD-like_rpt1"/>
    <property type="match status" value="1"/>
</dbReference>
<feature type="domain" description="Cyclin-like" evidence="6">
    <location>
        <begin position="94"/>
        <end position="181"/>
    </location>
</feature>
<name>A0A9D4UUF6_ADICA</name>
<dbReference type="InterPro" id="IPR048258">
    <property type="entry name" value="Cyclins_cyclin-box"/>
</dbReference>
<dbReference type="CDD" id="cd20544">
    <property type="entry name" value="CYCLIN_AtCycD-like_rpt2"/>
    <property type="match status" value="1"/>
</dbReference>
<dbReference type="SUPFAM" id="SSF47954">
    <property type="entry name" value="Cyclin-like"/>
    <property type="match status" value="1"/>
</dbReference>
<keyword evidence="9" id="KW-1185">Reference proteome</keyword>
<dbReference type="SMART" id="SM00385">
    <property type="entry name" value="CYCLIN"/>
    <property type="match status" value="1"/>
</dbReference>
<evidence type="ECO:0000256" key="2">
    <source>
        <dbReference type="ARBA" id="ARBA00022618"/>
    </source>
</evidence>
<accession>A0A9D4UUF6</accession>
<dbReference type="InterPro" id="IPR004367">
    <property type="entry name" value="Cyclin_C-dom"/>
</dbReference>
<dbReference type="Proteomes" id="UP000886520">
    <property type="component" value="Chromosome 11"/>
</dbReference>
<dbReference type="PROSITE" id="PS00292">
    <property type="entry name" value="CYCLINS"/>
    <property type="match status" value="1"/>
</dbReference>
<evidence type="ECO:0000313" key="9">
    <source>
        <dbReference type="Proteomes" id="UP000886520"/>
    </source>
</evidence>